<dbReference type="Proteomes" id="UP001054837">
    <property type="component" value="Unassembled WGS sequence"/>
</dbReference>
<keyword evidence="2" id="KW-1185">Reference proteome</keyword>
<sequence length="89" mass="9857">MSGQICVPPLCIRSLGLLLMAPPPLFPKYSLQRAGEEKNDCFPSESMSPVVLTLCLFGSHPPLICWRLFPPLFLAPHLPPSPSQGWEEK</sequence>
<evidence type="ECO:0000313" key="1">
    <source>
        <dbReference type="EMBL" id="GIY15341.1"/>
    </source>
</evidence>
<proteinExistence type="predicted"/>
<comment type="caution">
    <text evidence="1">The sequence shown here is derived from an EMBL/GenBank/DDBJ whole genome shotgun (WGS) entry which is preliminary data.</text>
</comment>
<evidence type="ECO:0000313" key="2">
    <source>
        <dbReference type="Proteomes" id="UP001054837"/>
    </source>
</evidence>
<gene>
    <name evidence="1" type="ORF">CDAR_13241</name>
</gene>
<protein>
    <recommendedName>
        <fullName evidence="3">Secreted protein</fullName>
    </recommendedName>
</protein>
<reference evidence="1 2" key="1">
    <citation type="submission" date="2021-06" db="EMBL/GenBank/DDBJ databases">
        <title>Caerostris darwini draft genome.</title>
        <authorList>
            <person name="Kono N."/>
            <person name="Arakawa K."/>
        </authorList>
    </citation>
    <scope>NUCLEOTIDE SEQUENCE [LARGE SCALE GENOMIC DNA]</scope>
</reference>
<organism evidence="1 2">
    <name type="scientific">Caerostris darwini</name>
    <dbReference type="NCBI Taxonomy" id="1538125"/>
    <lineage>
        <taxon>Eukaryota</taxon>
        <taxon>Metazoa</taxon>
        <taxon>Ecdysozoa</taxon>
        <taxon>Arthropoda</taxon>
        <taxon>Chelicerata</taxon>
        <taxon>Arachnida</taxon>
        <taxon>Araneae</taxon>
        <taxon>Araneomorphae</taxon>
        <taxon>Entelegynae</taxon>
        <taxon>Araneoidea</taxon>
        <taxon>Araneidae</taxon>
        <taxon>Caerostris</taxon>
    </lineage>
</organism>
<evidence type="ECO:0008006" key="3">
    <source>
        <dbReference type="Google" id="ProtNLM"/>
    </source>
</evidence>
<name>A0AAV4R4U1_9ARAC</name>
<dbReference type="AlphaFoldDB" id="A0AAV4R4U1"/>
<dbReference type="EMBL" id="BPLQ01005519">
    <property type="protein sequence ID" value="GIY15341.1"/>
    <property type="molecule type" value="Genomic_DNA"/>
</dbReference>
<accession>A0AAV4R4U1</accession>